<dbReference type="Proteomes" id="UP000500951">
    <property type="component" value="Segment"/>
</dbReference>
<dbReference type="EMBL" id="MT074447">
    <property type="protein sequence ID" value="QIN99210.1"/>
    <property type="molecule type" value="Genomic_DNA"/>
</dbReference>
<dbReference type="GO" id="GO:0004519">
    <property type="term" value="F:endonuclease activity"/>
    <property type="evidence" value="ECO:0007669"/>
    <property type="project" value="UniProtKB-KW"/>
</dbReference>
<proteinExistence type="predicted"/>
<dbReference type="Gene3D" id="3.90.75.20">
    <property type="match status" value="1"/>
</dbReference>
<name>A0A6G8RCR0_9CAUD</name>
<evidence type="ECO:0000313" key="3">
    <source>
        <dbReference type="Proteomes" id="UP000500951"/>
    </source>
</evidence>
<keyword evidence="2" id="KW-0255">Endonuclease</keyword>
<accession>A0A6G8RCR0</accession>
<dbReference type="InterPro" id="IPR003615">
    <property type="entry name" value="HNH_nuc"/>
</dbReference>
<dbReference type="Pfam" id="PF13392">
    <property type="entry name" value="HNH_3"/>
    <property type="match status" value="1"/>
</dbReference>
<reference evidence="3" key="1">
    <citation type="submission" date="2020-02" db="EMBL/GenBank/DDBJ databases">
        <authorList>
            <person name="Olsen N.S."/>
            <person name="Forero-Junco L."/>
            <person name="Kot W."/>
            <person name="Hansen L.H."/>
        </authorList>
    </citation>
    <scope>NUCLEOTIDE SEQUENCE [LARGE SCALE GENOMIC DNA]</scope>
</reference>
<dbReference type="SUPFAM" id="SSF54060">
    <property type="entry name" value="His-Me finger endonucleases"/>
    <property type="match status" value="1"/>
</dbReference>
<dbReference type="InterPro" id="IPR044925">
    <property type="entry name" value="His-Me_finger_sf"/>
</dbReference>
<evidence type="ECO:0000259" key="1">
    <source>
        <dbReference type="Pfam" id="PF13392"/>
    </source>
</evidence>
<organism evidence="2 3">
    <name type="scientific">Salmonella phage phagemcphageface</name>
    <dbReference type="NCBI Taxonomy" id="2713311"/>
    <lineage>
        <taxon>Viruses</taxon>
        <taxon>Duplodnaviria</taxon>
        <taxon>Heunggongvirae</taxon>
        <taxon>Uroviricota</taxon>
        <taxon>Caudoviricetes</taxon>
        <taxon>Demerecviridae</taxon>
        <taxon>Markadamsvirinae</taxon>
        <taxon>Epseptimavirus</taxon>
        <taxon>Epseptimavirus phagemcphageface</taxon>
    </lineage>
</organism>
<keyword evidence="2" id="KW-0540">Nuclease</keyword>
<dbReference type="RefSeq" id="YP_011712400.1">
    <property type="nucleotide sequence ID" value="NC_102109.1"/>
</dbReference>
<keyword evidence="3" id="KW-1185">Reference proteome</keyword>
<evidence type="ECO:0000313" key="2">
    <source>
        <dbReference type="EMBL" id="QIN99210.1"/>
    </source>
</evidence>
<feature type="domain" description="HNH nuclease" evidence="1">
    <location>
        <begin position="54"/>
        <end position="96"/>
    </location>
</feature>
<sequence length="165" mass="18899">MAELTQCRLKELFEYDPDTGIFTRLISLGNKKAGTPCLSKKNGYIKIQIDGVPYYAHRLAFLYMEGMIPIIVDHINQIKDDNRWSNLRESTDSSNKANITRKSNNTSGYKNVSWNINANKWQVQVQKNGRNHSGGYFESMKDAVESANTLRLHLFGEFATIEVYK</sequence>
<keyword evidence="2" id="KW-0378">Hydrolase</keyword>
<protein>
    <submittedName>
        <fullName evidence="2">HNH homing endonuclease</fullName>
    </submittedName>
</protein>
<gene>
    <name evidence="2" type="ORF">phagemcphageface_118</name>
</gene>
<dbReference type="GeneID" id="300442423"/>